<proteinExistence type="predicted"/>
<evidence type="ECO:0000313" key="2">
    <source>
        <dbReference type="EMBL" id="RKP39993.1"/>
    </source>
</evidence>
<dbReference type="EMBL" id="ML002231">
    <property type="protein sequence ID" value="RKP39993.1"/>
    <property type="molecule type" value="Genomic_DNA"/>
</dbReference>
<name>A0A4Q0A1N3_9FUNG</name>
<feature type="non-terminal residue" evidence="2">
    <location>
        <position position="1"/>
    </location>
</feature>
<dbReference type="AlphaFoldDB" id="A0A4Q0A1N3"/>
<feature type="region of interest" description="Disordered" evidence="1">
    <location>
        <begin position="155"/>
        <end position="192"/>
    </location>
</feature>
<evidence type="ECO:0008006" key="4">
    <source>
        <dbReference type="Google" id="ProtNLM"/>
    </source>
</evidence>
<dbReference type="STRING" id="215637.A0A4Q0A1N3"/>
<dbReference type="SUPFAM" id="SSF54495">
    <property type="entry name" value="UBC-like"/>
    <property type="match status" value="1"/>
</dbReference>
<dbReference type="Proteomes" id="UP000268162">
    <property type="component" value="Unassembled WGS sequence"/>
</dbReference>
<protein>
    <recommendedName>
        <fullName evidence="4">RWD domain-containing protein</fullName>
    </recommendedName>
</protein>
<keyword evidence="3" id="KW-1185">Reference proteome</keyword>
<organism evidence="2 3">
    <name type="scientific">Dimargaris cristalligena</name>
    <dbReference type="NCBI Taxonomy" id="215637"/>
    <lineage>
        <taxon>Eukaryota</taxon>
        <taxon>Fungi</taxon>
        <taxon>Fungi incertae sedis</taxon>
        <taxon>Zoopagomycota</taxon>
        <taxon>Kickxellomycotina</taxon>
        <taxon>Dimargaritomycetes</taxon>
        <taxon>Dimargaritales</taxon>
        <taxon>Dimargaritaceae</taxon>
        <taxon>Dimargaris</taxon>
    </lineage>
</organism>
<accession>A0A4Q0A1N3</accession>
<sequence length="192" mass="21962">DYLEEQHNEIDVLKSIYPEEFQGIGWVKLQVQLPTDYPDVKPDYKLAEESVGMVMIFSLASVLKDTLEDILGEKMAERKRLDEERVAREIAAEQEKFVGTKVSVETFLVWKHKFDSEMEALRMGQLAGKKSVDKKNKLTGRQLFEKDSSLARSDVTLMDDGDTAVDPTLFEKQATIHDDDDDEGVRSENEEE</sequence>
<gene>
    <name evidence="2" type="ORF">BJ085DRAFT_20781</name>
</gene>
<reference evidence="3" key="1">
    <citation type="journal article" date="2018" name="Nat. Microbiol.">
        <title>Leveraging single-cell genomics to expand the fungal tree of life.</title>
        <authorList>
            <person name="Ahrendt S.R."/>
            <person name="Quandt C.A."/>
            <person name="Ciobanu D."/>
            <person name="Clum A."/>
            <person name="Salamov A."/>
            <person name="Andreopoulos B."/>
            <person name="Cheng J.F."/>
            <person name="Woyke T."/>
            <person name="Pelin A."/>
            <person name="Henrissat B."/>
            <person name="Reynolds N.K."/>
            <person name="Benny G.L."/>
            <person name="Smith M.E."/>
            <person name="James T.Y."/>
            <person name="Grigoriev I.V."/>
        </authorList>
    </citation>
    <scope>NUCLEOTIDE SEQUENCE [LARGE SCALE GENOMIC DNA]</scope>
    <source>
        <strain evidence="3">RSA 468</strain>
    </source>
</reference>
<evidence type="ECO:0000313" key="3">
    <source>
        <dbReference type="Proteomes" id="UP000268162"/>
    </source>
</evidence>
<dbReference type="InterPro" id="IPR040213">
    <property type="entry name" value="GIR2-like"/>
</dbReference>
<dbReference type="PANTHER" id="PTHR12292">
    <property type="entry name" value="RWD DOMAIN-CONTAINING PROTEIN"/>
    <property type="match status" value="1"/>
</dbReference>
<dbReference type="InterPro" id="IPR016135">
    <property type="entry name" value="UBQ-conjugating_enzyme/RWD"/>
</dbReference>
<evidence type="ECO:0000256" key="1">
    <source>
        <dbReference type="SAM" id="MobiDB-lite"/>
    </source>
</evidence>